<comment type="caution">
    <text evidence="2">The sequence shown here is derived from an EMBL/GenBank/DDBJ whole genome shotgun (WGS) entry which is preliminary data.</text>
</comment>
<dbReference type="Proteomes" id="UP001172457">
    <property type="component" value="Chromosome 8"/>
</dbReference>
<evidence type="ECO:0000313" key="3">
    <source>
        <dbReference type="Proteomes" id="UP001172457"/>
    </source>
</evidence>
<evidence type="ECO:0000256" key="1">
    <source>
        <dbReference type="SAM" id="MobiDB-lite"/>
    </source>
</evidence>
<gene>
    <name evidence="2" type="ORF">OSB04_031701</name>
</gene>
<organism evidence="2 3">
    <name type="scientific">Centaurea solstitialis</name>
    <name type="common">yellow star-thistle</name>
    <dbReference type="NCBI Taxonomy" id="347529"/>
    <lineage>
        <taxon>Eukaryota</taxon>
        <taxon>Viridiplantae</taxon>
        <taxon>Streptophyta</taxon>
        <taxon>Embryophyta</taxon>
        <taxon>Tracheophyta</taxon>
        <taxon>Spermatophyta</taxon>
        <taxon>Magnoliopsida</taxon>
        <taxon>eudicotyledons</taxon>
        <taxon>Gunneridae</taxon>
        <taxon>Pentapetalae</taxon>
        <taxon>asterids</taxon>
        <taxon>campanulids</taxon>
        <taxon>Asterales</taxon>
        <taxon>Asteraceae</taxon>
        <taxon>Carduoideae</taxon>
        <taxon>Cardueae</taxon>
        <taxon>Centaureinae</taxon>
        <taxon>Centaurea</taxon>
    </lineage>
</organism>
<name>A0AA38SHI3_9ASTR</name>
<accession>A0AA38SHI3</accession>
<evidence type="ECO:0000313" key="2">
    <source>
        <dbReference type="EMBL" id="KAJ9538968.1"/>
    </source>
</evidence>
<proteinExistence type="predicted"/>
<dbReference type="EMBL" id="JARYMX010000008">
    <property type="protein sequence ID" value="KAJ9538968.1"/>
    <property type="molecule type" value="Genomic_DNA"/>
</dbReference>
<reference evidence="2" key="1">
    <citation type="submission" date="2023-03" db="EMBL/GenBank/DDBJ databases">
        <title>Chromosome-scale reference genome and RAD-based genetic map of yellow starthistle (Centaurea solstitialis) reveal putative structural variation and QTLs associated with invader traits.</title>
        <authorList>
            <person name="Reatini B."/>
            <person name="Cang F.A."/>
            <person name="Jiang Q."/>
            <person name="Mckibben M.T.W."/>
            <person name="Barker M.S."/>
            <person name="Rieseberg L.H."/>
            <person name="Dlugosch K.M."/>
        </authorList>
    </citation>
    <scope>NUCLEOTIDE SEQUENCE</scope>
    <source>
        <strain evidence="2">CAN-66</strain>
        <tissue evidence="2">Leaf</tissue>
    </source>
</reference>
<protein>
    <submittedName>
        <fullName evidence="2">Uncharacterized protein</fullName>
    </submittedName>
</protein>
<feature type="region of interest" description="Disordered" evidence="1">
    <location>
        <begin position="97"/>
        <end position="122"/>
    </location>
</feature>
<keyword evidence="3" id="KW-1185">Reference proteome</keyword>
<sequence>MNTPNGYGIFNKQNNMTEQVILLKHIALGTKKYGKRLEIEKSKFLLDRNFSQSRDLNLAADMIIILFQTFFKILRIHSKLSIQSKQDVKRNHWHWVGDSLSRSGDGRVPVVETTDDPLSRPS</sequence>
<dbReference type="AlphaFoldDB" id="A0AA38SHI3"/>